<name>A0A934S1L8_9BACT</name>
<sequence length="513" mass="57139">MSGSGKKRSNKWGLFELVAFECALARDERVEWEQLKEEDATFELDRDAVENEGRRSVALRWLKHRLEAAPEIKLAADTMMQSLKVAGQLLGAGGLLLGLAAATAALVYTGEEPINVSAFFSVFVLLQAVLAVGLVLVFFLPRSLREALAFGPIYRLGRWSLELIFSGLQTLSSRILSGQQRQDAAEWAGIARRSFTLHGGAVKWVVFVKLQAAAFCFNLGVLLALVIAVVFSDRAFGWQTTLQVEESAVFELVHGVSTPWAWQWGEGVGYPSEEQIAGNRIVLKDGIQALASQDLAAWWRFLALGIVCYGVLPRLLFYALGKWQVWASLARYDFRNASAERLLQRLSPKESRFDTEPVEQAGEDGEWLNTAEGASSGKPAMLRYFCSRELSEVFALEALSTALAARWNLARESVVPGVFQDGLMADAFERVEGEHEIALVFESWMPPIRELERQLRLLREASGDRLLIKLLLLGIPAEGEDVSLRPEKQYAEAWNSFVRRMGDPYLILENPAL</sequence>
<keyword evidence="1" id="KW-0472">Membrane</keyword>
<evidence type="ECO:0000313" key="3">
    <source>
        <dbReference type="Proteomes" id="UP000617628"/>
    </source>
</evidence>
<accession>A0A934S1L8</accession>
<organism evidence="2 3">
    <name type="scientific">Pelagicoccus mobilis</name>
    <dbReference type="NCBI Taxonomy" id="415221"/>
    <lineage>
        <taxon>Bacteria</taxon>
        <taxon>Pseudomonadati</taxon>
        <taxon>Verrucomicrobiota</taxon>
        <taxon>Opitutia</taxon>
        <taxon>Puniceicoccales</taxon>
        <taxon>Pelagicoccaceae</taxon>
        <taxon>Pelagicoccus</taxon>
    </lineage>
</organism>
<feature type="transmembrane region" description="Helical" evidence="1">
    <location>
        <begin position="116"/>
        <end position="140"/>
    </location>
</feature>
<dbReference type="RefSeq" id="WP_200359920.1">
    <property type="nucleotide sequence ID" value="NZ_JAENIL010000120.1"/>
</dbReference>
<reference evidence="2" key="1">
    <citation type="submission" date="2021-01" db="EMBL/GenBank/DDBJ databases">
        <title>Modified the classification status of verrucomicrobia.</title>
        <authorList>
            <person name="Feng X."/>
        </authorList>
    </citation>
    <scope>NUCLEOTIDE SEQUENCE</scope>
    <source>
        <strain evidence="2">KCTC 13126</strain>
    </source>
</reference>
<feature type="transmembrane region" description="Helical" evidence="1">
    <location>
        <begin position="212"/>
        <end position="231"/>
    </location>
</feature>
<dbReference type="InterPro" id="IPR021296">
    <property type="entry name" value="DUF2868"/>
</dbReference>
<comment type="caution">
    <text evidence="2">The sequence shown here is derived from an EMBL/GenBank/DDBJ whole genome shotgun (WGS) entry which is preliminary data.</text>
</comment>
<feature type="transmembrane region" description="Helical" evidence="1">
    <location>
        <begin position="89"/>
        <end position="110"/>
    </location>
</feature>
<proteinExistence type="predicted"/>
<dbReference type="EMBL" id="JAENIL010000120">
    <property type="protein sequence ID" value="MBK1880691.1"/>
    <property type="molecule type" value="Genomic_DNA"/>
</dbReference>
<evidence type="ECO:0000256" key="1">
    <source>
        <dbReference type="SAM" id="Phobius"/>
    </source>
</evidence>
<keyword evidence="3" id="KW-1185">Reference proteome</keyword>
<dbReference type="Pfam" id="PF11067">
    <property type="entry name" value="DUF2868"/>
    <property type="match status" value="1"/>
</dbReference>
<keyword evidence="1" id="KW-1133">Transmembrane helix</keyword>
<dbReference type="Proteomes" id="UP000617628">
    <property type="component" value="Unassembled WGS sequence"/>
</dbReference>
<gene>
    <name evidence="2" type="ORF">JIN87_27665</name>
</gene>
<dbReference type="AlphaFoldDB" id="A0A934S1L8"/>
<keyword evidence="1" id="KW-0812">Transmembrane</keyword>
<protein>
    <submittedName>
        <fullName evidence="2">DUF2868 domain-containing protein</fullName>
    </submittedName>
</protein>
<feature type="transmembrane region" description="Helical" evidence="1">
    <location>
        <begin position="298"/>
        <end position="321"/>
    </location>
</feature>
<evidence type="ECO:0000313" key="2">
    <source>
        <dbReference type="EMBL" id="MBK1880691.1"/>
    </source>
</evidence>